<feature type="non-terminal residue" evidence="1">
    <location>
        <position position="36"/>
    </location>
</feature>
<dbReference type="InterPro" id="IPR029063">
    <property type="entry name" value="SAM-dependent_MTases_sf"/>
</dbReference>
<protein>
    <recommendedName>
        <fullName evidence="2">Methyltransferase domain-containing protein</fullName>
    </recommendedName>
</protein>
<dbReference type="Gene3D" id="3.40.50.150">
    <property type="entry name" value="Vaccinia Virus protein VP39"/>
    <property type="match status" value="1"/>
</dbReference>
<evidence type="ECO:0000313" key="1">
    <source>
        <dbReference type="EMBL" id="SVC52065.1"/>
    </source>
</evidence>
<name>A0A382MVB9_9ZZZZ</name>
<organism evidence="1">
    <name type="scientific">marine metagenome</name>
    <dbReference type="NCBI Taxonomy" id="408172"/>
    <lineage>
        <taxon>unclassified sequences</taxon>
        <taxon>metagenomes</taxon>
        <taxon>ecological metagenomes</taxon>
    </lineage>
</organism>
<dbReference type="EMBL" id="UINC01095737">
    <property type="protein sequence ID" value="SVC52065.1"/>
    <property type="molecule type" value="Genomic_DNA"/>
</dbReference>
<proteinExistence type="predicted"/>
<sequence>MWWKKDDIKFWQNIINSTKSKRILELCCGTGRIGLP</sequence>
<dbReference type="SUPFAM" id="SSF53335">
    <property type="entry name" value="S-adenosyl-L-methionine-dependent methyltransferases"/>
    <property type="match status" value="1"/>
</dbReference>
<gene>
    <name evidence="1" type="ORF">METZ01_LOCUS304919</name>
</gene>
<reference evidence="1" key="1">
    <citation type="submission" date="2018-05" db="EMBL/GenBank/DDBJ databases">
        <authorList>
            <person name="Lanie J.A."/>
            <person name="Ng W.-L."/>
            <person name="Kazmierczak K.M."/>
            <person name="Andrzejewski T.M."/>
            <person name="Davidsen T.M."/>
            <person name="Wayne K.J."/>
            <person name="Tettelin H."/>
            <person name="Glass J.I."/>
            <person name="Rusch D."/>
            <person name="Podicherti R."/>
            <person name="Tsui H.-C.T."/>
            <person name="Winkler M.E."/>
        </authorList>
    </citation>
    <scope>NUCLEOTIDE SEQUENCE</scope>
</reference>
<evidence type="ECO:0008006" key="2">
    <source>
        <dbReference type="Google" id="ProtNLM"/>
    </source>
</evidence>
<dbReference type="AlphaFoldDB" id="A0A382MVB9"/>
<accession>A0A382MVB9</accession>